<sequence length="241" mass="28230">MLLNQLFNKITKLVEFPFQVLSTQIKQNECKSLKDNILLTKLKYRAPRYFDRDLEYPWTLENINIKKGKLLDIGSTVGEMLYDLLSKEIEVNTLNINAQPENINIKQYNGDIRKTEFKDNTFNCITCVSTLEHIGVEGRYGVEADKIGDVKAMREMLRILKPGGRLILTVPYGAKDVLPINKLYNKKRTDELFKGYKVVKKEYMKFNGKFKLWFKVTEEEAAKIKWLKERWYGLGLFVLEK</sequence>
<dbReference type="Pfam" id="PF03269">
    <property type="entry name" value="DUF268"/>
    <property type="match status" value="1"/>
</dbReference>
<dbReference type="Proteomes" id="UP000034140">
    <property type="component" value="Unassembled WGS sequence"/>
</dbReference>
<proteinExistence type="predicted"/>
<gene>
    <name evidence="1" type="ORF">UR96_C0038G0005</name>
</gene>
<accession>A0A0G0DPC5</accession>
<name>A0A0G0DPC5_9BACT</name>
<dbReference type="Gene3D" id="3.40.50.150">
    <property type="entry name" value="Vaccinia Virus protein VP39"/>
    <property type="match status" value="1"/>
</dbReference>
<evidence type="ECO:0000313" key="2">
    <source>
        <dbReference type="Proteomes" id="UP000034140"/>
    </source>
</evidence>
<dbReference type="InterPro" id="IPR004951">
    <property type="entry name" value="DUF268_CAE_spp"/>
</dbReference>
<dbReference type="EMBL" id="LBRE01000038">
    <property type="protein sequence ID" value="KKP90801.1"/>
    <property type="molecule type" value="Genomic_DNA"/>
</dbReference>
<reference evidence="1 2" key="1">
    <citation type="journal article" date="2015" name="Nature">
        <title>rRNA introns, odd ribosomes, and small enigmatic genomes across a large radiation of phyla.</title>
        <authorList>
            <person name="Brown C.T."/>
            <person name="Hug L.A."/>
            <person name="Thomas B.C."/>
            <person name="Sharon I."/>
            <person name="Castelle C.J."/>
            <person name="Singh A."/>
            <person name="Wilkins M.J."/>
            <person name="Williams K.H."/>
            <person name="Banfield J.F."/>
        </authorList>
    </citation>
    <scope>NUCLEOTIDE SEQUENCE [LARGE SCALE GENOMIC DNA]</scope>
</reference>
<protein>
    <recommendedName>
        <fullName evidence="3">Methyltransferase type 11 domain-containing protein</fullName>
    </recommendedName>
</protein>
<organism evidence="1 2">
    <name type="scientific">candidate division WS6 bacterium GW2011_GWC1_36_11</name>
    <dbReference type="NCBI Taxonomy" id="1619090"/>
    <lineage>
        <taxon>Bacteria</taxon>
        <taxon>Candidatus Dojkabacteria</taxon>
    </lineage>
</organism>
<dbReference type="AlphaFoldDB" id="A0A0G0DPC5"/>
<evidence type="ECO:0000313" key="1">
    <source>
        <dbReference type="EMBL" id="KKP90801.1"/>
    </source>
</evidence>
<evidence type="ECO:0008006" key="3">
    <source>
        <dbReference type="Google" id="ProtNLM"/>
    </source>
</evidence>
<comment type="caution">
    <text evidence="1">The sequence shown here is derived from an EMBL/GenBank/DDBJ whole genome shotgun (WGS) entry which is preliminary data.</text>
</comment>
<dbReference type="CDD" id="cd02440">
    <property type="entry name" value="AdoMet_MTases"/>
    <property type="match status" value="1"/>
</dbReference>
<dbReference type="InterPro" id="IPR029063">
    <property type="entry name" value="SAM-dependent_MTases_sf"/>
</dbReference>
<dbReference type="SUPFAM" id="SSF53335">
    <property type="entry name" value="S-adenosyl-L-methionine-dependent methyltransferases"/>
    <property type="match status" value="1"/>
</dbReference>